<comment type="caution">
    <text evidence="5">The sequence shown here is derived from an EMBL/GenBank/DDBJ whole genome shotgun (WGS) entry which is preliminary data.</text>
</comment>
<dbReference type="PROSITE" id="PS50937">
    <property type="entry name" value="HTH_MERR_2"/>
    <property type="match status" value="1"/>
</dbReference>
<dbReference type="Pfam" id="PF13411">
    <property type="entry name" value="MerR_1"/>
    <property type="match status" value="1"/>
</dbReference>
<evidence type="ECO:0000256" key="1">
    <source>
        <dbReference type="ARBA" id="ARBA00023125"/>
    </source>
</evidence>
<dbReference type="InterPro" id="IPR009061">
    <property type="entry name" value="DNA-bd_dom_put_sf"/>
</dbReference>
<dbReference type="PANTHER" id="PTHR30204">
    <property type="entry name" value="REDOX-CYCLING DRUG-SENSING TRANSCRIPTIONAL ACTIVATOR SOXR"/>
    <property type="match status" value="1"/>
</dbReference>
<keyword evidence="1" id="KW-0238">DNA-binding</keyword>
<feature type="domain" description="HTH merR-type" evidence="4">
    <location>
        <begin position="1"/>
        <end position="69"/>
    </location>
</feature>
<gene>
    <name evidence="5" type="ORF">GCM10009823_14000</name>
</gene>
<evidence type="ECO:0000256" key="2">
    <source>
        <dbReference type="SAM" id="Coils"/>
    </source>
</evidence>
<protein>
    <submittedName>
        <fullName evidence="5">MerR family transcriptional regulator</fullName>
    </submittedName>
</protein>
<evidence type="ECO:0000256" key="3">
    <source>
        <dbReference type="SAM" id="MobiDB-lite"/>
    </source>
</evidence>
<organism evidence="5 6">
    <name type="scientific">Brevibacterium salitolerans</name>
    <dbReference type="NCBI Taxonomy" id="1403566"/>
    <lineage>
        <taxon>Bacteria</taxon>
        <taxon>Bacillati</taxon>
        <taxon>Actinomycetota</taxon>
        <taxon>Actinomycetes</taxon>
        <taxon>Micrococcales</taxon>
        <taxon>Brevibacteriaceae</taxon>
        <taxon>Brevibacterium</taxon>
    </lineage>
</organism>
<accession>A0ABN2WL72</accession>
<keyword evidence="2" id="KW-0175">Coiled coil</keyword>
<feature type="compositionally biased region" description="Basic and acidic residues" evidence="3">
    <location>
        <begin position="181"/>
        <end position="203"/>
    </location>
</feature>
<evidence type="ECO:0000313" key="5">
    <source>
        <dbReference type="EMBL" id="GAA2094801.1"/>
    </source>
</evidence>
<evidence type="ECO:0000313" key="6">
    <source>
        <dbReference type="Proteomes" id="UP001500984"/>
    </source>
</evidence>
<dbReference type="PROSITE" id="PS00552">
    <property type="entry name" value="HTH_MERR_1"/>
    <property type="match status" value="1"/>
</dbReference>
<dbReference type="InterPro" id="IPR016024">
    <property type="entry name" value="ARM-type_fold"/>
</dbReference>
<keyword evidence="6" id="KW-1185">Reference proteome</keyword>
<feature type="region of interest" description="Disordered" evidence="3">
    <location>
        <begin position="181"/>
        <end position="226"/>
    </location>
</feature>
<evidence type="ECO:0000259" key="4">
    <source>
        <dbReference type="PROSITE" id="PS50937"/>
    </source>
</evidence>
<dbReference type="RefSeq" id="WP_344336545.1">
    <property type="nucleotide sequence ID" value="NZ_BAAAPZ010000004.1"/>
</dbReference>
<dbReference type="InterPro" id="IPR000551">
    <property type="entry name" value="MerR-type_HTH_dom"/>
</dbReference>
<dbReference type="Proteomes" id="UP001500984">
    <property type="component" value="Unassembled WGS sequence"/>
</dbReference>
<dbReference type="SMART" id="SM00422">
    <property type="entry name" value="HTH_MERR"/>
    <property type="match status" value="1"/>
</dbReference>
<sequence length="405" mass="42747">MRIGEVSALSGVSVRMLRHYDALGLVRPRARTSAGYREYSDGDLRRILHVEALRALGLSLGEVSSALEDPAFAPAATVEDLIRRTRERIAAEEELLRRLQGIAAAEPSGWEDVLGVVGLLRALQSPHPHDRQRVLLDAAARAESGPALTAFSPAQLVEAFLAEDETNVAGTLRWALRQVESRGADETATRGPDRRPQGVDETRGGPPVAGDPKPGASGASGAEGHEAEDLPAHDAAVRPAAQGTEEDVLGLLRGALRSEDGERRRRAVSALEILDGEAVTELLLAELRVAAADLSVRTSLALALAARGRTEAVDPLIAAVLAGERDVEAAEVLGGLAREGFPVVAAVLGHAQSLPRGAARLRLVQALGELPREAVDGVLSAMAEGDDPAEARIARYLLSRSPHHP</sequence>
<dbReference type="SUPFAM" id="SSF46955">
    <property type="entry name" value="Putative DNA-binding domain"/>
    <property type="match status" value="1"/>
</dbReference>
<dbReference type="Gene3D" id="1.10.1660.10">
    <property type="match status" value="1"/>
</dbReference>
<feature type="coiled-coil region" evidence="2">
    <location>
        <begin position="75"/>
        <end position="102"/>
    </location>
</feature>
<dbReference type="SUPFAM" id="SSF48371">
    <property type="entry name" value="ARM repeat"/>
    <property type="match status" value="1"/>
</dbReference>
<proteinExistence type="predicted"/>
<dbReference type="InterPro" id="IPR011989">
    <property type="entry name" value="ARM-like"/>
</dbReference>
<dbReference type="Gene3D" id="1.25.10.10">
    <property type="entry name" value="Leucine-rich Repeat Variant"/>
    <property type="match status" value="1"/>
</dbReference>
<name>A0ABN2WL72_9MICO</name>
<reference evidence="5 6" key="1">
    <citation type="journal article" date="2019" name="Int. J. Syst. Evol. Microbiol.">
        <title>The Global Catalogue of Microorganisms (GCM) 10K type strain sequencing project: providing services to taxonomists for standard genome sequencing and annotation.</title>
        <authorList>
            <consortium name="The Broad Institute Genomics Platform"/>
            <consortium name="The Broad Institute Genome Sequencing Center for Infectious Disease"/>
            <person name="Wu L."/>
            <person name="Ma J."/>
        </authorList>
    </citation>
    <scope>NUCLEOTIDE SEQUENCE [LARGE SCALE GENOMIC DNA]</scope>
    <source>
        <strain evidence="5 6">JCM 15900</strain>
    </source>
</reference>
<dbReference type="PRINTS" id="PR00040">
    <property type="entry name" value="HTHMERR"/>
</dbReference>
<dbReference type="InterPro" id="IPR047057">
    <property type="entry name" value="MerR_fam"/>
</dbReference>
<dbReference type="EMBL" id="BAAAPZ010000004">
    <property type="protein sequence ID" value="GAA2094801.1"/>
    <property type="molecule type" value="Genomic_DNA"/>
</dbReference>
<dbReference type="PANTHER" id="PTHR30204:SF93">
    <property type="entry name" value="HTH MERR-TYPE DOMAIN-CONTAINING PROTEIN"/>
    <property type="match status" value="1"/>
</dbReference>